<name>A0ABZ1UKR2_9BURK</name>
<feature type="signal peptide" evidence="1">
    <location>
        <begin position="1"/>
        <end position="17"/>
    </location>
</feature>
<feature type="chain" id="PRO_5047550326" description="Pilus assembly protein" evidence="1">
    <location>
        <begin position="18"/>
        <end position="78"/>
    </location>
</feature>
<accession>A0ABZ1UKR2</accession>
<dbReference type="Proteomes" id="UP000321323">
    <property type="component" value="Chromosome"/>
</dbReference>
<reference evidence="2 3" key="1">
    <citation type="journal article" date="2019" name="Int. J. Syst. Evol. Microbiol.">
        <title>The Draft Whole-Genome Sequence of the Antibiotic Producer Empedobacter haloabium ATCC 31962 Provides Indications for Its Taxonomic Reclassification.</title>
        <authorList>
            <person name="Miess H."/>
            <person name="Arlt P."/>
            <person name="Apel A.K."/>
            <person name="Weber T."/>
            <person name="Nieselt K."/>
            <person name="Hanssen F."/>
            <person name="Czemmel S."/>
            <person name="Nahnsen S."/>
            <person name="Gross H."/>
        </authorList>
    </citation>
    <scope>NUCLEOTIDE SEQUENCE [LARGE SCALE GENOMIC DNA]</scope>
    <source>
        <strain evidence="2 3">ATCC 31962</strain>
    </source>
</reference>
<evidence type="ECO:0000313" key="3">
    <source>
        <dbReference type="Proteomes" id="UP000321323"/>
    </source>
</evidence>
<keyword evidence="1" id="KW-0732">Signal</keyword>
<evidence type="ECO:0000313" key="2">
    <source>
        <dbReference type="EMBL" id="WUR13296.1"/>
    </source>
</evidence>
<protein>
    <recommendedName>
        <fullName evidence="4">Pilus assembly protein</fullName>
    </recommendedName>
</protein>
<keyword evidence="3" id="KW-1185">Reference proteome</keyword>
<sequence>MTRVLVLILLATLGGCAAPTRTASGDTVKALMASQIIPPKPHAATGMDGVAAVAAQARYERSYAAPTAQADSPTFGKK</sequence>
<evidence type="ECO:0008006" key="4">
    <source>
        <dbReference type="Google" id="ProtNLM"/>
    </source>
</evidence>
<dbReference type="PROSITE" id="PS51257">
    <property type="entry name" value="PROKAR_LIPOPROTEIN"/>
    <property type="match status" value="1"/>
</dbReference>
<proteinExistence type="predicted"/>
<dbReference type="EMBL" id="CP136508">
    <property type="protein sequence ID" value="WUR13296.1"/>
    <property type="molecule type" value="Genomic_DNA"/>
</dbReference>
<gene>
    <name evidence="2" type="ORF">E7V67_027040</name>
</gene>
<evidence type="ECO:0000256" key="1">
    <source>
        <dbReference type="SAM" id="SignalP"/>
    </source>
</evidence>
<organism evidence="2 3">
    <name type="scientific">[Empedobacter] haloabium</name>
    <dbReference type="NCBI Taxonomy" id="592317"/>
    <lineage>
        <taxon>Bacteria</taxon>
        <taxon>Pseudomonadati</taxon>
        <taxon>Pseudomonadota</taxon>
        <taxon>Betaproteobacteria</taxon>
        <taxon>Burkholderiales</taxon>
        <taxon>Oxalobacteraceae</taxon>
        <taxon>Telluria group</taxon>
        <taxon>Telluria group incertae sedis</taxon>
    </lineage>
</organism>